<dbReference type="AlphaFoldDB" id="A0AAV8SPG0"/>
<gene>
    <name evidence="1" type="ORF">K2173_000049</name>
</gene>
<sequence length="85" mass="9327">MSSDENVKGRLNSVFSHSSSPLIVGVAQMIPRDLDYVVDGLLSTLENVISMHIKKSCGDYVVDRLLSTSEITIRNESKKTKAVDS</sequence>
<evidence type="ECO:0000313" key="2">
    <source>
        <dbReference type="Proteomes" id="UP001159364"/>
    </source>
</evidence>
<keyword evidence="2" id="KW-1185">Reference proteome</keyword>
<dbReference type="EMBL" id="JAIWQS010000009">
    <property type="protein sequence ID" value="KAJ8753795.1"/>
    <property type="molecule type" value="Genomic_DNA"/>
</dbReference>
<accession>A0AAV8SPG0</accession>
<comment type="caution">
    <text evidence="1">The sequence shown here is derived from an EMBL/GenBank/DDBJ whole genome shotgun (WGS) entry which is preliminary data.</text>
</comment>
<name>A0AAV8SPG0_9ROSI</name>
<organism evidence="1 2">
    <name type="scientific">Erythroxylum novogranatense</name>
    <dbReference type="NCBI Taxonomy" id="1862640"/>
    <lineage>
        <taxon>Eukaryota</taxon>
        <taxon>Viridiplantae</taxon>
        <taxon>Streptophyta</taxon>
        <taxon>Embryophyta</taxon>
        <taxon>Tracheophyta</taxon>
        <taxon>Spermatophyta</taxon>
        <taxon>Magnoliopsida</taxon>
        <taxon>eudicotyledons</taxon>
        <taxon>Gunneridae</taxon>
        <taxon>Pentapetalae</taxon>
        <taxon>rosids</taxon>
        <taxon>fabids</taxon>
        <taxon>Malpighiales</taxon>
        <taxon>Erythroxylaceae</taxon>
        <taxon>Erythroxylum</taxon>
    </lineage>
</organism>
<proteinExistence type="predicted"/>
<protein>
    <submittedName>
        <fullName evidence="1">Uncharacterized protein</fullName>
    </submittedName>
</protein>
<reference evidence="1 2" key="1">
    <citation type="submission" date="2021-09" db="EMBL/GenBank/DDBJ databases">
        <title>Genomic insights and catalytic innovation underlie evolution of tropane alkaloids biosynthesis.</title>
        <authorList>
            <person name="Wang Y.-J."/>
            <person name="Tian T."/>
            <person name="Huang J.-P."/>
            <person name="Huang S.-X."/>
        </authorList>
    </citation>
    <scope>NUCLEOTIDE SEQUENCE [LARGE SCALE GENOMIC DNA]</scope>
    <source>
        <strain evidence="1">KIB-2018</strain>
        <tissue evidence="1">Leaf</tissue>
    </source>
</reference>
<dbReference type="Proteomes" id="UP001159364">
    <property type="component" value="Linkage Group LG09"/>
</dbReference>
<evidence type="ECO:0000313" key="1">
    <source>
        <dbReference type="EMBL" id="KAJ8753795.1"/>
    </source>
</evidence>